<dbReference type="Gene3D" id="6.20.250.70">
    <property type="match status" value="1"/>
</dbReference>
<accession>A0A9P6L628</accession>
<gene>
    <name evidence="2" type="ORF">BJ322DRAFT_981432</name>
</gene>
<proteinExistence type="predicted"/>
<dbReference type="Pfam" id="PF08208">
    <property type="entry name" value="RNA_polI_A34"/>
    <property type="match status" value="1"/>
</dbReference>
<evidence type="ECO:0000256" key="1">
    <source>
        <dbReference type="SAM" id="MobiDB-lite"/>
    </source>
</evidence>
<feature type="region of interest" description="Disordered" evidence="1">
    <location>
        <begin position="180"/>
        <end position="205"/>
    </location>
</feature>
<dbReference type="OrthoDB" id="76224at2759"/>
<dbReference type="AlphaFoldDB" id="A0A9P6L628"/>
<keyword evidence="3" id="KW-1185">Reference proteome</keyword>
<feature type="non-terminal residue" evidence="2">
    <location>
        <position position="205"/>
    </location>
</feature>
<dbReference type="InterPro" id="IPR013240">
    <property type="entry name" value="DNA-dir_RNA_pol1_su_RPA34"/>
</dbReference>
<sequence>THHPPQRSTKGQCAFEPPQGAVLIGGPDDEAGAIETGEFDWNFVQDDKNIELWLVRVPNSIKPKHLNDAVFNAPSSSSTHTLGQIKRKHETYDLWSLGDRGADDVDRDQIGGDEMNALSCLLPRKSKDGKLHLGPKPITRRLVLAASPPTPNVQSPAVLYQNPPRHSYLVERFKHRYTPYGSSTLVPAPPATGSSSTMDVDQEED</sequence>
<reference evidence="2" key="2">
    <citation type="submission" date="2020-11" db="EMBL/GenBank/DDBJ databases">
        <authorList>
            <consortium name="DOE Joint Genome Institute"/>
            <person name="Kuo A."/>
            <person name="Miyauchi S."/>
            <person name="Kiss E."/>
            <person name="Drula E."/>
            <person name="Kohler A."/>
            <person name="Sanchez-Garcia M."/>
            <person name="Andreopoulos B."/>
            <person name="Barry K.W."/>
            <person name="Bonito G."/>
            <person name="Buee M."/>
            <person name="Carver A."/>
            <person name="Chen C."/>
            <person name="Cichocki N."/>
            <person name="Clum A."/>
            <person name="Culley D."/>
            <person name="Crous P.W."/>
            <person name="Fauchery L."/>
            <person name="Girlanda M."/>
            <person name="Hayes R."/>
            <person name="Keri Z."/>
            <person name="Labutti K."/>
            <person name="Lipzen A."/>
            <person name="Lombard V."/>
            <person name="Magnuson J."/>
            <person name="Maillard F."/>
            <person name="Morin E."/>
            <person name="Murat C."/>
            <person name="Nolan M."/>
            <person name="Ohm R."/>
            <person name="Pangilinan J."/>
            <person name="Pereira M."/>
            <person name="Perotto S."/>
            <person name="Peter M."/>
            <person name="Riley R."/>
            <person name="Sitrit Y."/>
            <person name="Stielow B."/>
            <person name="Szollosi G."/>
            <person name="Zifcakova L."/>
            <person name="Stursova M."/>
            <person name="Spatafora J.W."/>
            <person name="Tedersoo L."/>
            <person name="Vaario L.-M."/>
            <person name="Yamada A."/>
            <person name="Yan M."/>
            <person name="Wang P."/>
            <person name="Xu J."/>
            <person name="Bruns T."/>
            <person name="Baldrian P."/>
            <person name="Vilgalys R."/>
            <person name="Henrissat B."/>
            <person name="Grigoriev I.V."/>
            <person name="Hibbett D."/>
            <person name="Nagy L.G."/>
            <person name="Martin F.M."/>
        </authorList>
    </citation>
    <scope>NUCLEOTIDE SEQUENCE</scope>
    <source>
        <strain evidence="2">UH-Tt-Lm1</strain>
    </source>
</reference>
<comment type="caution">
    <text evidence="2">The sequence shown here is derived from an EMBL/GenBank/DDBJ whole genome shotgun (WGS) entry which is preliminary data.</text>
</comment>
<dbReference type="GO" id="GO:0006360">
    <property type="term" value="P:transcription by RNA polymerase I"/>
    <property type="evidence" value="ECO:0007669"/>
    <property type="project" value="InterPro"/>
</dbReference>
<protein>
    <submittedName>
        <fullName evidence="2">Uncharacterized protein</fullName>
    </submittedName>
</protein>
<organism evidence="2 3">
    <name type="scientific">Thelephora terrestris</name>
    <dbReference type="NCBI Taxonomy" id="56493"/>
    <lineage>
        <taxon>Eukaryota</taxon>
        <taxon>Fungi</taxon>
        <taxon>Dikarya</taxon>
        <taxon>Basidiomycota</taxon>
        <taxon>Agaricomycotina</taxon>
        <taxon>Agaricomycetes</taxon>
        <taxon>Thelephorales</taxon>
        <taxon>Thelephoraceae</taxon>
        <taxon>Thelephora</taxon>
    </lineage>
</organism>
<feature type="non-terminal residue" evidence="2">
    <location>
        <position position="1"/>
    </location>
</feature>
<dbReference type="Proteomes" id="UP000736335">
    <property type="component" value="Unassembled WGS sequence"/>
</dbReference>
<evidence type="ECO:0000313" key="2">
    <source>
        <dbReference type="EMBL" id="KAF9784357.1"/>
    </source>
</evidence>
<dbReference type="EMBL" id="WIUZ02000008">
    <property type="protein sequence ID" value="KAF9784357.1"/>
    <property type="molecule type" value="Genomic_DNA"/>
</dbReference>
<name>A0A9P6L628_9AGAM</name>
<reference evidence="2" key="1">
    <citation type="journal article" date="2020" name="Nat. Commun.">
        <title>Large-scale genome sequencing of mycorrhizal fungi provides insights into the early evolution of symbiotic traits.</title>
        <authorList>
            <person name="Miyauchi S."/>
            <person name="Kiss E."/>
            <person name="Kuo A."/>
            <person name="Drula E."/>
            <person name="Kohler A."/>
            <person name="Sanchez-Garcia M."/>
            <person name="Morin E."/>
            <person name="Andreopoulos B."/>
            <person name="Barry K.W."/>
            <person name="Bonito G."/>
            <person name="Buee M."/>
            <person name="Carver A."/>
            <person name="Chen C."/>
            <person name="Cichocki N."/>
            <person name="Clum A."/>
            <person name="Culley D."/>
            <person name="Crous P.W."/>
            <person name="Fauchery L."/>
            <person name="Girlanda M."/>
            <person name="Hayes R.D."/>
            <person name="Keri Z."/>
            <person name="LaButti K."/>
            <person name="Lipzen A."/>
            <person name="Lombard V."/>
            <person name="Magnuson J."/>
            <person name="Maillard F."/>
            <person name="Murat C."/>
            <person name="Nolan M."/>
            <person name="Ohm R.A."/>
            <person name="Pangilinan J."/>
            <person name="Pereira M.F."/>
            <person name="Perotto S."/>
            <person name="Peter M."/>
            <person name="Pfister S."/>
            <person name="Riley R."/>
            <person name="Sitrit Y."/>
            <person name="Stielow J.B."/>
            <person name="Szollosi G."/>
            <person name="Zifcakova L."/>
            <person name="Stursova M."/>
            <person name="Spatafora J.W."/>
            <person name="Tedersoo L."/>
            <person name="Vaario L.M."/>
            <person name="Yamada A."/>
            <person name="Yan M."/>
            <person name="Wang P."/>
            <person name="Xu J."/>
            <person name="Bruns T."/>
            <person name="Baldrian P."/>
            <person name="Vilgalys R."/>
            <person name="Dunand C."/>
            <person name="Henrissat B."/>
            <person name="Grigoriev I.V."/>
            <person name="Hibbett D."/>
            <person name="Nagy L.G."/>
            <person name="Martin F.M."/>
        </authorList>
    </citation>
    <scope>NUCLEOTIDE SEQUENCE</scope>
    <source>
        <strain evidence="2">UH-Tt-Lm1</strain>
    </source>
</reference>
<evidence type="ECO:0000313" key="3">
    <source>
        <dbReference type="Proteomes" id="UP000736335"/>
    </source>
</evidence>